<dbReference type="EMBL" id="JAUIRO010000005">
    <property type="protein sequence ID" value="KAK0712511.1"/>
    <property type="molecule type" value="Genomic_DNA"/>
</dbReference>
<name>A0AA40AAY9_9PEZI</name>
<dbReference type="RefSeq" id="XP_060293834.1">
    <property type="nucleotide sequence ID" value="XM_060445559.1"/>
</dbReference>
<dbReference type="AlphaFoldDB" id="A0AA40AAY9"/>
<protein>
    <submittedName>
        <fullName evidence="1">Uncharacterized protein</fullName>
    </submittedName>
</protein>
<dbReference type="Proteomes" id="UP001172101">
    <property type="component" value="Unassembled WGS sequence"/>
</dbReference>
<accession>A0AA40AAY9</accession>
<comment type="caution">
    <text evidence="1">The sequence shown here is derived from an EMBL/GenBank/DDBJ whole genome shotgun (WGS) entry which is preliminary data.</text>
</comment>
<organism evidence="1 2">
    <name type="scientific">Lasiosphaeria miniovina</name>
    <dbReference type="NCBI Taxonomy" id="1954250"/>
    <lineage>
        <taxon>Eukaryota</taxon>
        <taxon>Fungi</taxon>
        <taxon>Dikarya</taxon>
        <taxon>Ascomycota</taxon>
        <taxon>Pezizomycotina</taxon>
        <taxon>Sordariomycetes</taxon>
        <taxon>Sordariomycetidae</taxon>
        <taxon>Sordariales</taxon>
        <taxon>Lasiosphaeriaceae</taxon>
        <taxon>Lasiosphaeria</taxon>
    </lineage>
</organism>
<keyword evidence="2" id="KW-1185">Reference proteome</keyword>
<evidence type="ECO:0000313" key="2">
    <source>
        <dbReference type="Proteomes" id="UP001172101"/>
    </source>
</evidence>
<evidence type="ECO:0000313" key="1">
    <source>
        <dbReference type="EMBL" id="KAK0712511.1"/>
    </source>
</evidence>
<dbReference type="GeneID" id="85328829"/>
<sequence length="100" mass="11869">MSTDTSFAGPKDWPDWSASYRSKAKTLMIWEYVDPAQEPPLTVAMRAVYNDDYRRYEFYLEAWKEYMYGIGTLETWVRNHVIRQHREVNCQEECSSGITT</sequence>
<gene>
    <name evidence="1" type="ORF">B0T26DRAFT_752739</name>
</gene>
<reference evidence="1" key="1">
    <citation type="submission" date="2023-06" db="EMBL/GenBank/DDBJ databases">
        <title>Genome-scale phylogeny and comparative genomics of the fungal order Sordariales.</title>
        <authorList>
            <consortium name="Lawrence Berkeley National Laboratory"/>
            <person name="Hensen N."/>
            <person name="Bonometti L."/>
            <person name="Westerberg I."/>
            <person name="Brannstrom I.O."/>
            <person name="Guillou S."/>
            <person name="Cros-Aarteil S."/>
            <person name="Calhoun S."/>
            <person name="Haridas S."/>
            <person name="Kuo A."/>
            <person name="Mondo S."/>
            <person name="Pangilinan J."/>
            <person name="Riley R."/>
            <person name="LaButti K."/>
            <person name="Andreopoulos B."/>
            <person name="Lipzen A."/>
            <person name="Chen C."/>
            <person name="Yanf M."/>
            <person name="Daum C."/>
            <person name="Ng V."/>
            <person name="Clum A."/>
            <person name="Steindorff A."/>
            <person name="Ohm R."/>
            <person name="Martin F."/>
            <person name="Silar P."/>
            <person name="Natvig D."/>
            <person name="Lalanne C."/>
            <person name="Gautier V."/>
            <person name="Ament-velasquez S.L."/>
            <person name="Kruys A."/>
            <person name="Hutchinson M.I."/>
            <person name="Powell A.J."/>
            <person name="Barry K."/>
            <person name="Miller A.N."/>
            <person name="Grigoriev I.V."/>
            <person name="Debuchy R."/>
            <person name="Gladieux P."/>
            <person name="Thoren M.H."/>
            <person name="Johannesson H."/>
        </authorList>
    </citation>
    <scope>NUCLEOTIDE SEQUENCE</scope>
    <source>
        <strain evidence="1">SMH2392-1A</strain>
    </source>
</reference>
<proteinExistence type="predicted"/>